<dbReference type="PROSITE" id="PS01174">
    <property type="entry name" value="LIPASE_GDXG_SER"/>
    <property type="match status" value="1"/>
</dbReference>
<protein>
    <submittedName>
        <fullName evidence="5">Alpha/beta hydrolase</fullName>
    </submittedName>
</protein>
<dbReference type="AlphaFoldDB" id="A0A437J3S4"/>
<dbReference type="SUPFAM" id="SSF53474">
    <property type="entry name" value="alpha/beta-Hydrolases"/>
    <property type="match status" value="1"/>
</dbReference>
<dbReference type="Proteomes" id="UP000282977">
    <property type="component" value="Unassembled WGS sequence"/>
</dbReference>
<dbReference type="PANTHER" id="PTHR48081">
    <property type="entry name" value="AB HYDROLASE SUPERFAMILY PROTEIN C4A8.06C"/>
    <property type="match status" value="1"/>
</dbReference>
<dbReference type="InterPro" id="IPR013094">
    <property type="entry name" value="AB_hydrolase_3"/>
</dbReference>
<organism evidence="5 6">
    <name type="scientific">Sphingobium algorifonticola</name>
    <dbReference type="NCBI Taxonomy" id="2008318"/>
    <lineage>
        <taxon>Bacteria</taxon>
        <taxon>Pseudomonadati</taxon>
        <taxon>Pseudomonadota</taxon>
        <taxon>Alphaproteobacteria</taxon>
        <taxon>Sphingomonadales</taxon>
        <taxon>Sphingomonadaceae</taxon>
        <taxon>Sphingobium</taxon>
    </lineage>
</organism>
<comment type="similarity">
    <text evidence="1">Belongs to the 'GDXG' lipolytic enzyme family.</text>
</comment>
<comment type="caution">
    <text evidence="5">The sequence shown here is derived from an EMBL/GenBank/DDBJ whole genome shotgun (WGS) entry which is preliminary data.</text>
</comment>
<evidence type="ECO:0000313" key="6">
    <source>
        <dbReference type="Proteomes" id="UP000282977"/>
    </source>
</evidence>
<dbReference type="PANTHER" id="PTHR48081:SF8">
    <property type="entry name" value="ALPHA_BETA HYDROLASE FOLD-3 DOMAIN-CONTAINING PROTEIN-RELATED"/>
    <property type="match status" value="1"/>
</dbReference>
<dbReference type="InterPro" id="IPR050300">
    <property type="entry name" value="GDXG_lipolytic_enzyme"/>
</dbReference>
<name>A0A437J3S4_9SPHN</name>
<evidence type="ECO:0000256" key="2">
    <source>
        <dbReference type="ARBA" id="ARBA00022801"/>
    </source>
</evidence>
<dbReference type="OrthoDB" id="9806180at2"/>
<keyword evidence="6" id="KW-1185">Reference proteome</keyword>
<evidence type="ECO:0000259" key="4">
    <source>
        <dbReference type="Pfam" id="PF07859"/>
    </source>
</evidence>
<dbReference type="InterPro" id="IPR029058">
    <property type="entry name" value="AB_hydrolase_fold"/>
</dbReference>
<feature type="domain" description="Alpha/beta hydrolase fold-3" evidence="4">
    <location>
        <begin position="77"/>
        <end position="279"/>
    </location>
</feature>
<reference evidence="5 6" key="1">
    <citation type="submission" date="2019-01" db="EMBL/GenBank/DDBJ databases">
        <authorList>
            <person name="Chen W.-M."/>
        </authorList>
    </citation>
    <scope>NUCLEOTIDE SEQUENCE [LARGE SCALE GENOMIC DNA]</scope>
    <source>
        <strain evidence="5 6">TLA-22</strain>
    </source>
</reference>
<evidence type="ECO:0000256" key="1">
    <source>
        <dbReference type="ARBA" id="ARBA00010515"/>
    </source>
</evidence>
<evidence type="ECO:0000256" key="3">
    <source>
        <dbReference type="PROSITE-ProRule" id="PRU10038"/>
    </source>
</evidence>
<dbReference type="RefSeq" id="WP_127691954.1">
    <property type="nucleotide sequence ID" value="NZ_RZUL01000010.1"/>
</dbReference>
<proteinExistence type="inferred from homology"/>
<accession>A0A437J3S4</accession>
<feature type="active site" evidence="3">
    <location>
        <position position="155"/>
    </location>
</feature>
<dbReference type="EMBL" id="RZUL01000010">
    <property type="protein sequence ID" value="RVT39152.1"/>
    <property type="molecule type" value="Genomic_DNA"/>
</dbReference>
<sequence length="309" mass="33061">MYIDPDAKRFLDSLAAGPPPPADIQAQRAGFSALWRSMAPVPPTGVTMTCAMVPASDHAIECLIYRPSDTDAPLPVVIFYHGGGGIMLSPEDFDATNRMLAHEVGCMVVVPRYRQAPENPFPAPVDDCVAVYEWLIGHAKEWGGDPGLVIVSGDSAGGYLAAAVAQDAKRKSLPMPLAQVLLYPMLDMAGMAPSRFDRAAFTTHDALTSTVSLHFGDAVLDPRASPLREPDLDGLPPAMIIAVDTDPLFDEARAYATRLRTAGVPTSFFVYEGQVHGFFSFGGAMPEGNRCVTHVAGWVARAFRMAAGK</sequence>
<gene>
    <name evidence="5" type="ORF">ENE74_16395</name>
</gene>
<dbReference type="Pfam" id="PF07859">
    <property type="entry name" value="Abhydrolase_3"/>
    <property type="match status" value="1"/>
</dbReference>
<dbReference type="GO" id="GO:0016787">
    <property type="term" value="F:hydrolase activity"/>
    <property type="evidence" value="ECO:0007669"/>
    <property type="project" value="UniProtKB-KW"/>
</dbReference>
<evidence type="ECO:0000313" key="5">
    <source>
        <dbReference type="EMBL" id="RVT39152.1"/>
    </source>
</evidence>
<keyword evidence="2 5" id="KW-0378">Hydrolase</keyword>
<dbReference type="Gene3D" id="3.40.50.1820">
    <property type="entry name" value="alpha/beta hydrolase"/>
    <property type="match status" value="1"/>
</dbReference>
<dbReference type="InterPro" id="IPR033140">
    <property type="entry name" value="Lipase_GDXG_put_SER_AS"/>
</dbReference>